<keyword evidence="2" id="KW-1185">Reference proteome</keyword>
<dbReference type="GO" id="GO:0004177">
    <property type="term" value="F:aminopeptidase activity"/>
    <property type="evidence" value="ECO:0007669"/>
    <property type="project" value="UniProtKB-KW"/>
</dbReference>
<organism evidence="1 2">
    <name type="scientific">Allocoprobacillus halotolerans</name>
    <dbReference type="NCBI Taxonomy" id="2944914"/>
    <lineage>
        <taxon>Bacteria</taxon>
        <taxon>Bacillati</taxon>
        <taxon>Bacillota</taxon>
        <taxon>Erysipelotrichia</taxon>
        <taxon>Erysipelotrichales</taxon>
        <taxon>Erysipelotrichaceae</taxon>
        <taxon>Allocoprobacillus</taxon>
    </lineage>
</organism>
<gene>
    <name evidence="1" type="ORF">NMU03_16530</name>
</gene>
<dbReference type="InterPro" id="IPR035097">
    <property type="entry name" value="M29_N-terminal"/>
</dbReference>
<dbReference type="Gene3D" id="3.40.1830.10">
    <property type="entry name" value="Thermophilic metalloprotease (M29)"/>
    <property type="match status" value="1"/>
</dbReference>
<dbReference type="EMBL" id="CP101620">
    <property type="protein sequence ID" value="UTY40897.1"/>
    <property type="molecule type" value="Genomic_DNA"/>
</dbReference>
<evidence type="ECO:0000313" key="1">
    <source>
        <dbReference type="EMBL" id="UTY40897.1"/>
    </source>
</evidence>
<dbReference type="Proteomes" id="UP001060112">
    <property type="component" value="Chromosome"/>
</dbReference>
<dbReference type="InterPro" id="IPR000787">
    <property type="entry name" value="Peptidase_M29"/>
</dbReference>
<dbReference type="Pfam" id="PF02073">
    <property type="entry name" value="Peptidase_M29"/>
    <property type="match status" value="1"/>
</dbReference>
<sequence length="57" mass="6623">MLEKYAELIIKQGVNLQKGQELMIDASIDSYQLVRLLTKKLMKLVRKMSLSIIVMKK</sequence>
<keyword evidence="1" id="KW-0378">Hydrolase</keyword>
<protein>
    <submittedName>
        <fullName evidence="1">Aminopeptidase</fullName>
    </submittedName>
</protein>
<evidence type="ECO:0000313" key="2">
    <source>
        <dbReference type="Proteomes" id="UP001060112"/>
    </source>
</evidence>
<keyword evidence="1" id="KW-0031">Aminopeptidase</keyword>
<accession>A0ABY5I7Y1</accession>
<keyword evidence="1" id="KW-0645">Protease</keyword>
<dbReference type="SUPFAM" id="SSF144052">
    <property type="entry name" value="Thermophilic metalloprotease-like"/>
    <property type="match status" value="1"/>
</dbReference>
<reference evidence="1" key="1">
    <citation type="submission" date="2022-07" db="EMBL/GenBank/DDBJ databases">
        <title>Faecal culturing of patients with breast cancer.</title>
        <authorList>
            <person name="Teng N.M.Y."/>
            <person name="Kiu R."/>
            <person name="Evans R."/>
            <person name="Baker D.J."/>
            <person name="Zenner C."/>
            <person name="Robinson S.D."/>
            <person name="Hall L.J."/>
        </authorList>
    </citation>
    <scope>NUCLEOTIDE SEQUENCE</scope>
    <source>
        <strain evidence="1">LH1062</strain>
    </source>
</reference>
<name>A0ABY5I7Y1_9FIRM</name>
<proteinExistence type="predicted"/>